<evidence type="ECO:0000256" key="5">
    <source>
        <dbReference type="ARBA" id="ARBA00022777"/>
    </source>
</evidence>
<dbReference type="CDD" id="cd00082">
    <property type="entry name" value="HisKA"/>
    <property type="match status" value="1"/>
</dbReference>
<evidence type="ECO:0000256" key="1">
    <source>
        <dbReference type="ARBA" id="ARBA00000085"/>
    </source>
</evidence>
<evidence type="ECO:0000256" key="4">
    <source>
        <dbReference type="ARBA" id="ARBA00022679"/>
    </source>
</evidence>
<dbReference type="AlphaFoldDB" id="A0A087BBJ4"/>
<accession>A0A087BBJ4</accession>
<gene>
    <name evidence="10" type="ORF">BMAGN_0355</name>
</gene>
<dbReference type="EMBL" id="JGZB01000004">
    <property type="protein sequence ID" value="KFI68394.1"/>
    <property type="molecule type" value="Genomic_DNA"/>
</dbReference>
<keyword evidence="11" id="KW-1185">Reference proteome</keyword>
<dbReference type="PROSITE" id="PS50109">
    <property type="entry name" value="HIS_KIN"/>
    <property type="match status" value="1"/>
</dbReference>
<dbReference type="Gene3D" id="3.30.565.10">
    <property type="entry name" value="Histidine kinase-like ATPase, C-terminal domain"/>
    <property type="match status" value="1"/>
</dbReference>
<sequence>MTSSLASTLVFVAFALLVLVAVIGILVYVYGLVAPLISRTFGGVSFMDTLDRWTSRLRRRKDDDDDDDEDEDDLDDSTAALLSMMHGSSVVVDESDEVVRANPASYRLGVVQDDMVVVPEIRRAIETVRKQGGRIELSVTTATPPLYMAPTDFEYDSISSEQAAEENRKRAQVRMVTVSRPNWLNVVVGRINERFVVVMIDDQSESIRFAQTRDDFIENVSQQLLKPGAELLRLSDALERGGLSQEQIAKDARAVRRSTMHVDHLVSDLLLLIKAQEPIAPSAANLITVFDQVRAAVKRLADVARERHVNVTVGGDESVQIHGDDDQIVQALAELVDNAIEYSDAGSTVSVSVARSKDRTHVLVRVIDTGKGIPHDEQDRIFERFFRGSNQSERTGDGVGLGLAIVKHVALTHRGSVSVWSRPGQGSTFTLMLPVA</sequence>
<dbReference type="PRINTS" id="PR00344">
    <property type="entry name" value="BCTRLSENSOR"/>
</dbReference>
<dbReference type="eggNOG" id="COG5002">
    <property type="taxonomic scope" value="Bacteria"/>
</dbReference>
<dbReference type="STRING" id="1692.BMAGN_0355"/>
<evidence type="ECO:0000256" key="2">
    <source>
        <dbReference type="ARBA" id="ARBA00012438"/>
    </source>
</evidence>
<dbReference type="InterPro" id="IPR050351">
    <property type="entry name" value="BphY/WalK/GraS-like"/>
</dbReference>
<dbReference type="InterPro" id="IPR003594">
    <property type="entry name" value="HATPase_dom"/>
</dbReference>
<keyword evidence="3" id="KW-0597">Phosphoprotein</keyword>
<dbReference type="GO" id="GO:0016036">
    <property type="term" value="P:cellular response to phosphate starvation"/>
    <property type="evidence" value="ECO:0007669"/>
    <property type="project" value="TreeGrafter"/>
</dbReference>
<organism evidence="10 11">
    <name type="scientific">Bifidobacterium magnum</name>
    <dbReference type="NCBI Taxonomy" id="1692"/>
    <lineage>
        <taxon>Bacteria</taxon>
        <taxon>Bacillati</taxon>
        <taxon>Actinomycetota</taxon>
        <taxon>Actinomycetes</taxon>
        <taxon>Bifidobacteriales</taxon>
        <taxon>Bifidobacteriaceae</taxon>
        <taxon>Bifidobacterium</taxon>
    </lineage>
</organism>
<dbReference type="PANTHER" id="PTHR45453:SF1">
    <property type="entry name" value="PHOSPHATE REGULON SENSOR PROTEIN PHOR"/>
    <property type="match status" value="1"/>
</dbReference>
<dbReference type="InterPro" id="IPR003661">
    <property type="entry name" value="HisK_dim/P_dom"/>
</dbReference>
<keyword evidence="6" id="KW-0902">Two-component regulatory system</keyword>
<evidence type="ECO:0000313" key="11">
    <source>
        <dbReference type="Proteomes" id="UP000029052"/>
    </source>
</evidence>
<dbReference type="GO" id="GO:0005886">
    <property type="term" value="C:plasma membrane"/>
    <property type="evidence" value="ECO:0007669"/>
    <property type="project" value="TreeGrafter"/>
</dbReference>
<dbReference type="GO" id="GO:0000155">
    <property type="term" value="F:phosphorelay sensor kinase activity"/>
    <property type="evidence" value="ECO:0007669"/>
    <property type="project" value="InterPro"/>
</dbReference>
<evidence type="ECO:0000313" key="10">
    <source>
        <dbReference type="EMBL" id="KFI68394.1"/>
    </source>
</evidence>
<dbReference type="InterPro" id="IPR036890">
    <property type="entry name" value="HATPase_C_sf"/>
</dbReference>
<dbReference type="SUPFAM" id="SSF55874">
    <property type="entry name" value="ATPase domain of HSP90 chaperone/DNA topoisomerase II/histidine kinase"/>
    <property type="match status" value="1"/>
</dbReference>
<keyword evidence="8" id="KW-0812">Transmembrane</keyword>
<keyword evidence="8" id="KW-1133">Transmembrane helix</keyword>
<evidence type="ECO:0000256" key="7">
    <source>
        <dbReference type="ARBA" id="ARBA00039401"/>
    </source>
</evidence>
<evidence type="ECO:0000259" key="9">
    <source>
        <dbReference type="PROSITE" id="PS50109"/>
    </source>
</evidence>
<dbReference type="InterPro" id="IPR004358">
    <property type="entry name" value="Sig_transdc_His_kin-like_C"/>
</dbReference>
<dbReference type="Proteomes" id="UP000029052">
    <property type="component" value="Unassembled WGS sequence"/>
</dbReference>
<proteinExistence type="predicted"/>
<feature type="transmembrane region" description="Helical" evidence="8">
    <location>
        <begin position="6"/>
        <end position="30"/>
    </location>
</feature>
<evidence type="ECO:0000256" key="3">
    <source>
        <dbReference type="ARBA" id="ARBA00022553"/>
    </source>
</evidence>
<reference evidence="10 11" key="1">
    <citation type="submission" date="2014-03" db="EMBL/GenBank/DDBJ databases">
        <title>Genomics of Bifidobacteria.</title>
        <authorList>
            <person name="Ventura M."/>
            <person name="Milani C."/>
            <person name="Lugli G.A."/>
        </authorList>
    </citation>
    <scope>NUCLEOTIDE SEQUENCE [LARGE SCALE GENOMIC DNA]</scope>
    <source>
        <strain evidence="10 11">LMG 11591</strain>
    </source>
</reference>
<keyword evidence="8" id="KW-0472">Membrane</keyword>
<protein>
    <recommendedName>
        <fullName evidence="7">Sensor-like histidine kinase SenX3</fullName>
        <ecNumber evidence="2">2.7.13.3</ecNumber>
    </recommendedName>
</protein>
<keyword evidence="5 10" id="KW-0418">Kinase</keyword>
<dbReference type="EC" id="2.7.13.3" evidence="2"/>
<feature type="domain" description="Histidine kinase" evidence="9">
    <location>
        <begin position="219"/>
        <end position="436"/>
    </location>
</feature>
<dbReference type="PANTHER" id="PTHR45453">
    <property type="entry name" value="PHOSPHATE REGULON SENSOR PROTEIN PHOR"/>
    <property type="match status" value="1"/>
</dbReference>
<evidence type="ECO:0000256" key="8">
    <source>
        <dbReference type="SAM" id="Phobius"/>
    </source>
</evidence>
<dbReference type="CDD" id="cd00075">
    <property type="entry name" value="HATPase"/>
    <property type="match status" value="1"/>
</dbReference>
<dbReference type="FunFam" id="3.30.565.10:FF:000006">
    <property type="entry name" value="Sensor histidine kinase WalK"/>
    <property type="match status" value="1"/>
</dbReference>
<dbReference type="SMART" id="SM00387">
    <property type="entry name" value="HATPase_c"/>
    <property type="match status" value="1"/>
</dbReference>
<evidence type="ECO:0000256" key="6">
    <source>
        <dbReference type="ARBA" id="ARBA00023012"/>
    </source>
</evidence>
<name>A0A087BBJ4_9BIFI</name>
<keyword evidence="4 10" id="KW-0808">Transferase</keyword>
<comment type="caution">
    <text evidence="10">The sequence shown here is derived from an EMBL/GenBank/DDBJ whole genome shotgun (WGS) entry which is preliminary data.</text>
</comment>
<dbReference type="Pfam" id="PF02518">
    <property type="entry name" value="HATPase_c"/>
    <property type="match status" value="1"/>
</dbReference>
<dbReference type="RefSeq" id="WP_026502091.1">
    <property type="nucleotide sequence ID" value="NZ_JGZB01000004.1"/>
</dbReference>
<dbReference type="GO" id="GO:0004721">
    <property type="term" value="F:phosphoprotein phosphatase activity"/>
    <property type="evidence" value="ECO:0007669"/>
    <property type="project" value="TreeGrafter"/>
</dbReference>
<dbReference type="InterPro" id="IPR005467">
    <property type="entry name" value="His_kinase_dom"/>
</dbReference>
<comment type="catalytic activity">
    <reaction evidence="1">
        <text>ATP + protein L-histidine = ADP + protein N-phospho-L-histidine.</text>
        <dbReference type="EC" id="2.7.13.3"/>
    </reaction>
</comment>